<dbReference type="InterPro" id="IPR011034">
    <property type="entry name" value="Formyl_transferase-like_C_sf"/>
</dbReference>
<dbReference type="SUPFAM" id="SSF53328">
    <property type="entry name" value="Formyltransferase"/>
    <property type="match status" value="1"/>
</dbReference>
<dbReference type="EMBL" id="WNYA01000004">
    <property type="protein sequence ID" value="KAG8575050.1"/>
    <property type="molecule type" value="Genomic_DNA"/>
</dbReference>
<comment type="caution">
    <text evidence="2">The sequence shown here is derived from an EMBL/GenBank/DDBJ whole genome shotgun (WGS) entry which is preliminary data.</text>
</comment>
<protein>
    <recommendedName>
        <fullName evidence="1">Formyl transferase C-terminal domain-containing protein</fullName>
    </recommendedName>
</protein>
<name>A0AAV7BQR1_ENGPU</name>
<feature type="domain" description="Formyl transferase C-terminal" evidence="1">
    <location>
        <begin position="69"/>
        <end position="171"/>
    </location>
</feature>
<dbReference type="SUPFAM" id="SSF50486">
    <property type="entry name" value="FMT C-terminal domain-like"/>
    <property type="match status" value="1"/>
</dbReference>
<dbReference type="Pfam" id="PF02911">
    <property type="entry name" value="Formyl_trans_C"/>
    <property type="match status" value="1"/>
</dbReference>
<evidence type="ECO:0000313" key="2">
    <source>
        <dbReference type="EMBL" id="KAG8575050.1"/>
    </source>
</evidence>
<dbReference type="GO" id="GO:0004479">
    <property type="term" value="F:methionyl-tRNA formyltransferase activity"/>
    <property type="evidence" value="ECO:0007669"/>
    <property type="project" value="TreeGrafter"/>
</dbReference>
<dbReference type="PANTHER" id="PTHR11138:SF5">
    <property type="entry name" value="METHIONYL-TRNA FORMYLTRANSFERASE, MITOCHONDRIAL"/>
    <property type="match status" value="1"/>
</dbReference>
<accession>A0AAV7BQR1</accession>
<organism evidence="2 3">
    <name type="scientific">Engystomops pustulosus</name>
    <name type="common">Tungara frog</name>
    <name type="synonym">Physalaemus pustulosus</name>
    <dbReference type="NCBI Taxonomy" id="76066"/>
    <lineage>
        <taxon>Eukaryota</taxon>
        <taxon>Metazoa</taxon>
        <taxon>Chordata</taxon>
        <taxon>Craniata</taxon>
        <taxon>Vertebrata</taxon>
        <taxon>Euteleostomi</taxon>
        <taxon>Amphibia</taxon>
        <taxon>Batrachia</taxon>
        <taxon>Anura</taxon>
        <taxon>Neobatrachia</taxon>
        <taxon>Hyloidea</taxon>
        <taxon>Leptodactylidae</taxon>
        <taxon>Leiuperinae</taxon>
        <taxon>Engystomops</taxon>
    </lineage>
</organism>
<dbReference type="InterPro" id="IPR036477">
    <property type="entry name" value="Formyl_transf_N_sf"/>
</dbReference>
<sequence length="211" mass="23954">MQIRPKRFDVGPIVMQEAFPVPPKCTSKELEAVLSKQGAEMLISVFKDLPERLRTVVEQPREGVTFAPKISAATSCIRWSEQTPEQIIRLERAIGFAMPLQAVWNGAPIKLLDFVEVPDFLITSDFPRFPGSIQYLSASQIIAVCCKDGWVGIRSIKLRKKMSAKDFYNGYLHPWFVKTTDIPLEECRFYTLHLPPKSKNPKRRSVSNIGC</sequence>
<proteinExistence type="predicted"/>
<reference evidence="2" key="1">
    <citation type="thesis" date="2020" institute="ProQuest LLC" country="789 East Eisenhower Parkway, Ann Arbor, MI, USA">
        <title>Comparative Genomics and Chromosome Evolution.</title>
        <authorList>
            <person name="Mudd A.B."/>
        </authorList>
    </citation>
    <scope>NUCLEOTIDE SEQUENCE</scope>
    <source>
        <strain evidence="2">237g6f4</strain>
        <tissue evidence="2">Blood</tissue>
    </source>
</reference>
<gene>
    <name evidence="2" type="ORF">GDO81_009423</name>
</gene>
<evidence type="ECO:0000313" key="3">
    <source>
        <dbReference type="Proteomes" id="UP000824782"/>
    </source>
</evidence>
<dbReference type="InterPro" id="IPR005793">
    <property type="entry name" value="Formyl_trans_C"/>
</dbReference>
<dbReference type="AlphaFoldDB" id="A0AAV7BQR1"/>
<dbReference type="Gene3D" id="3.40.50.12230">
    <property type="match status" value="1"/>
</dbReference>
<keyword evidence="3" id="KW-1185">Reference proteome</keyword>
<dbReference type="GO" id="GO:0005739">
    <property type="term" value="C:mitochondrion"/>
    <property type="evidence" value="ECO:0007669"/>
    <property type="project" value="TreeGrafter"/>
</dbReference>
<dbReference type="PANTHER" id="PTHR11138">
    <property type="entry name" value="METHIONYL-TRNA FORMYLTRANSFERASE"/>
    <property type="match status" value="1"/>
</dbReference>
<dbReference type="Proteomes" id="UP000824782">
    <property type="component" value="Unassembled WGS sequence"/>
</dbReference>
<evidence type="ECO:0000259" key="1">
    <source>
        <dbReference type="Pfam" id="PF02911"/>
    </source>
</evidence>